<reference evidence="1" key="3">
    <citation type="journal article" date="2010" name="Folia Microbiol. (Praha)">
        <title>Identification and characterization of an indigoidine-like gene for a blue pigment biosynthesis in Streptomyces aureofaciens CCM 3239.</title>
        <authorList>
            <person name="Novakova R."/>
            <person name="Odnogova Z."/>
            <person name="Kutas P."/>
            <person name="Feckova L."/>
            <person name="Kormanec J."/>
        </authorList>
    </citation>
    <scope>NUCLEOTIDE SEQUENCE</scope>
    <source>
        <strain evidence="1">CCM3239</strain>
        <plasmid evidence="1">pSA3239</plasmid>
    </source>
</reference>
<dbReference type="AlphaFoldDB" id="A0A068LA43"/>
<dbReference type="EMBL" id="KJ396772">
    <property type="protein sequence ID" value="AIE41961.1"/>
    <property type="molecule type" value="Genomic_DNA"/>
</dbReference>
<reference evidence="1" key="2">
    <citation type="journal article" date="2005" name="Microbiology">
        <title>Characterization of a regulatory gene essential for the production of the angucycline-like polyketide antibiotic auricin in Streptomyces aureofaciens CCM 3239.</title>
        <authorList>
            <person name="Novakova R."/>
            <person name="Homerova D."/>
            <person name="Feckova L."/>
            <person name="Kormanec J."/>
        </authorList>
    </citation>
    <scope>NUCLEOTIDE SEQUENCE</scope>
    <source>
        <strain evidence="1">CCM3239</strain>
        <plasmid evidence="1">pSA3239</plasmid>
    </source>
</reference>
<proteinExistence type="predicted"/>
<reference evidence="1" key="8">
    <citation type="journal article" date="2015" name="Appl. Microbiol. Biotechnol.">
        <title>Characterisation of the genes involved in the biosynthesis and attachment of the aminodeoxysugar D-forosamine in the auricin gene cluster of Streptomyces aureofaciens CCM3239.</title>
        <authorList>
            <person name="Bekeova C."/>
            <person name="Rehakova A."/>
            <person name="Feckova L."/>
            <person name="Vlckova S."/>
            <person name="Novakova R."/>
            <person name="Mingyar E."/>
            <person name="Kormanec J."/>
        </authorList>
    </citation>
    <scope>NUCLEOTIDE SEQUENCE</scope>
    <source>
        <strain evidence="1">CCM3239</strain>
        <plasmid evidence="1">pSA3239</plasmid>
    </source>
</reference>
<reference evidence="1" key="4">
    <citation type="journal article" date="2010" name="Microbiology">
        <title>The role of the TetR-family transcriptional regulator Aur1R in negative regulation of the auricin gene cluster in Streptomyces aureofaciens CCM 3239.</title>
        <authorList>
            <person name="Novakova R."/>
            <person name="Kutas P."/>
            <person name="Feckova L."/>
            <person name="Kormanec J."/>
        </authorList>
    </citation>
    <scope>NUCLEOTIDE SEQUENCE</scope>
    <source>
        <strain evidence="1">CCM3239</strain>
        <plasmid evidence="1">pSA3239</plasmid>
    </source>
</reference>
<evidence type="ECO:0000313" key="1">
    <source>
        <dbReference type="EMBL" id="AIE41961.1"/>
    </source>
</evidence>
<accession>A0A068LA43</accession>
<reference evidence="1" key="7">
    <citation type="journal article" date="2014" name="Appl. Microbiol. Biotechnol.">
        <title>Intriguing properties of the angucycline antibiotic auricin and complex regulation of its biosynthesis.</title>
        <authorList>
            <person name="Kormanec J."/>
            <person name="Novakova R."/>
            <person name="Mingyar E."/>
            <person name="Feckova L."/>
        </authorList>
    </citation>
    <scope>NUCLEOTIDE SEQUENCE</scope>
    <source>
        <strain evidence="1">CCM3239</strain>
        <plasmid evidence="1">pSA3239</plasmid>
    </source>
</reference>
<name>A0A068LA43_KITAU</name>
<protein>
    <submittedName>
        <fullName evidence="1">Uncharacterized protein</fullName>
    </submittedName>
</protein>
<geneLocation type="plasmid" evidence="1">
    <name>pSA3239</name>
</geneLocation>
<reference evidence="1" key="1">
    <citation type="journal article" date="2002" name="Gene">
        <title>Cloning and characterization of a polyketide synthase gene cluster involved in biosynthesis of a proposed angucycline-like polyketide auricin in Streptomyces aureofaciens CCM 3239.</title>
        <authorList>
            <person name="Novakova R."/>
            <person name="Bistakova J."/>
            <person name="Homerova D."/>
            <person name="Rezuchova B."/>
            <person name="Kormanec J."/>
        </authorList>
    </citation>
    <scope>NUCLEOTIDE SEQUENCE</scope>
    <source>
        <strain evidence="1">CCM3239</strain>
        <plasmid evidence="1">pSA3239</plasmid>
    </source>
</reference>
<reference evidence="1" key="6">
    <citation type="journal article" date="2013" name="FEMS Microbiol. Lett.">
        <title>The gene cluster aur1 for the angucycline antibiotic auricin is located on a large linear plasmid pSA3239 in Streptomyces aureofaciens CCM 3239.</title>
        <authorList>
            <person name="Novakova R."/>
            <person name="Knirschova R."/>
            <person name="Farkasovsky M."/>
            <person name="Feckova L."/>
            <person name="Rehakova A."/>
            <person name="Mingyar E."/>
            <person name="Kormanec J."/>
        </authorList>
    </citation>
    <scope>NUCLEOTIDE SEQUENCE</scope>
    <source>
        <strain evidence="1">CCM3239</strain>
        <plasmid evidence="1">pSA3239</plasmid>
    </source>
</reference>
<keyword evidence="1" id="KW-0614">Plasmid</keyword>
<organism evidence="1">
    <name type="scientific">Kitasatospora aureofaciens</name>
    <name type="common">Streptomyces aureofaciens</name>
    <dbReference type="NCBI Taxonomy" id="1894"/>
    <lineage>
        <taxon>Bacteria</taxon>
        <taxon>Bacillati</taxon>
        <taxon>Actinomycetota</taxon>
        <taxon>Actinomycetes</taxon>
        <taxon>Kitasatosporales</taxon>
        <taxon>Streptomycetaceae</taxon>
        <taxon>Kitasatospora</taxon>
    </lineage>
</organism>
<reference evidence="1" key="5">
    <citation type="journal article" date="2011" name="Microbiology">
        <title>The role of two SARP family transcriptional regulators in regulation of the auricin gene cluster in Streptomyces aureofaciens CCM 3239.</title>
        <authorList>
            <person name="Novakova R."/>
            <person name="Rehakova A."/>
            <person name="Kutas P."/>
            <person name="Feckova L."/>
            <person name="Kormanec J."/>
        </authorList>
    </citation>
    <scope>NUCLEOTIDE SEQUENCE</scope>
    <source>
        <strain evidence="1">CCM3239</strain>
        <plasmid evidence="1">pSA3239</plasmid>
    </source>
</reference>
<sequence>MPTGAHGLREHGFAPVVLPPVPAAVTAGFRDHPYRTLRLRMSWTADDDWLFQYVPPSGAPAPGGPVRDLADRRLAAGLGSLLRGTLSGPWLDVHADWLIALHRIRTVAPAGTTVRLAPPEPPSPDCEFTLLALLGREGEGSLRSRLHGPAGSSETALRPGQGLLLDRRTVIDDLHDLLAGPGGPVTQDLLTAHLSPASGPPASALRIRPMLVRGPTGTLLHTRPALR</sequence>